<dbReference type="SUPFAM" id="SSF88659">
    <property type="entry name" value="Sigma3 and sigma4 domains of RNA polymerase sigma factors"/>
    <property type="match status" value="1"/>
</dbReference>
<evidence type="ECO:0000256" key="2">
    <source>
        <dbReference type="ARBA" id="ARBA00023015"/>
    </source>
</evidence>
<dbReference type="NCBIfam" id="TIGR02937">
    <property type="entry name" value="sigma70-ECF"/>
    <property type="match status" value="1"/>
</dbReference>
<dbReference type="SUPFAM" id="SSF88946">
    <property type="entry name" value="Sigma2 domain of RNA polymerase sigma factors"/>
    <property type="match status" value="1"/>
</dbReference>
<dbReference type="GO" id="GO:0006352">
    <property type="term" value="P:DNA-templated transcription initiation"/>
    <property type="evidence" value="ECO:0007669"/>
    <property type="project" value="InterPro"/>
</dbReference>
<evidence type="ECO:0000313" key="9">
    <source>
        <dbReference type="Proteomes" id="UP000664795"/>
    </source>
</evidence>
<keyword evidence="4" id="KW-0804">Transcription</keyword>
<dbReference type="PANTHER" id="PTHR43133">
    <property type="entry name" value="RNA POLYMERASE ECF-TYPE SIGMA FACTO"/>
    <property type="match status" value="1"/>
</dbReference>
<dbReference type="Gene3D" id="1.10.1740.10">
    <property type="match status" value="1"/>
</dbReference>
<reference evidence="8 9" key="1">
    <citation type="submission" date="2021-03" db="EMBL/GenBank/DDBJ databases">
        <title>Fibrella sp. HMF5036 genome sequencing and assembly.</title>
        <authorList>
            <person name="Kang H."/>
            <person name="Kim H."/>
            <person name="Bae S."/>
            <person name="Joh K."/>
        </authorList>
    </citation>
    <scope>NUCLEOTIDE SEQUENCE [LARGE SCALE GENOMIC DNA]</scope>
    <source>
        <strain evidence="8 9">HMF5036</strain>
    </source>
</reference>
<evidence type="ECO:0000256" key="4">
    <source>
        <dbReference type="ARBA" id="ARBA00023163"/>
    </source>
</evidence>
<keyword evidence="9" id="KW-1185">Reference proteome</keyword>
<name>A0A939K0E9_9BACT</name>
<dbReference type="Pfam" id="PF04542">
    <property type="entry name" value="Sigma70_r2"/>
    <property type="match status" value="1"/>
</dbReference>
<dbReference type="InterPro" id="IPR013249">
    <property type="entry name" value="RNA_pol_sigma70_r4_t2"/>
</dbReference>
<dbReference type="InterPro" id="IPR014284">
    <property type="entry name" value="RNA_pol_sigma-70_dom"/>
</dbReference>
<protein>
    <submittedName>
        <fullName evidence="8">Sigma-70 family RNA polymerase sigma factor</fullName>
    </submittedName>
</protein>
<comment type="similarity">
    <text evidence="1">Belongs to the sigma-70 factor family. ECF subfamily.</text>
</comment>
<gene>
    <name evidence="8" type="ORF">J2I48_13055</name>
</gene>
<feature type="domain" description="RNA polymerase sigma factor 70 region 4 type 2" evidence="7">
    <location>
        <begin position="163"/>
        <end position="210"/>
    </location>
</feature>
<dbReference type="InterPro" id="IPR013324">
    <property type="entry name" value="RNA_pol_sigma_r3/r4-like"/>
</dbReference>
<dbReference type="InterPro" id="IPR013325">
    <property type="entry name" value="RNA_pol_sigma_r2"/>
</dbReference>
<evidence type="ECO:0000256" key="1">
    <source>
        <dbReference type="ARBA" id="ARBA00010641"/>
    </source>
</evidence>
<sequence>MSPHVMTEPLPLYGLHSPQSIRAMGVPPEQDGPRLDGPHTDGPVDSERFIRKAFETDARLGCELLFRHYYKPLCNHAVRFVLSRAVAEDIVADVFCQFYANGTFAKITQFYGPFLYKTVRLRAYNYMRDETKRSTDLSAADGVASSDAQHPDAVTHYEDLYHDVERAIDTLPPQTRRVYLMHRFDGKTHADIATELKLSPRTVEVLVRRASHALRDLLRAKWSLVLLAVSSWLTA</sequence>
<comment type="caution">
    <text evidence="8">The sequence shown here is derived from an EMBL/GenBank/DDBJ whole genome shotgun (WGS) entry which is preliminary data.</text>
</comment>
<dbReference type="Proteomes" id="UP000664795">
    <property type="component" value="Unassembled WGS sequence"/>
</dbReference>
<evidence type="ECO:0000259" key="6">
    <source>
        <dbReference type="Pfam" id="PF04542"/>
    </source>
</evidence>
<dbReference type="AlphaFoldDB" id="A0A939K0E9"/>
<dbReference type="Pfam" id="PF08281">
    <property type="entry name" value="Sigma70_r4_2"/>
    <property type="match status" value="1"/>
</dbReference>
<evidence type="ECO:0000256" key="3">
    <source>
        <dbReference type="ARBA" id="ARBA00023082"/>
    </source>
</evidence>
<accession>A0A939K0E9</accession>
<proteinExistence type="inferred from homology"/>
<dbReference type="InterPro" id="IPR039425">
    <property type="entry name" value="RNA_pol_sigma-70-like"/>
</dbReference>
<organism evidence="8 9">
    <name type="scientific">Fibrella aquatilis</name>
    <dbReference type="NCBI Taxonomy" id="2817059"/>
    <lineage>
        <taxon>Bacteria</taxon>
        <taxon>Pseudomonadati</taxon>
        <taxon>Bacteroidota</taxon>
        <taxon>Cytophagia</taxon>
        <taxon>Cytophagales</taxon>
        <taxon>Spirosomataceae</taxon>
        <taxon>Fibrella</taxon>
    </lineage>
</organism>
<keyword evidence="3" id="KW-0731">Sigma factor</keyword>
<dbReference type="InterPro" id="IPR036388">
    <property type="entry name" value="WH-like_DNA-bd_sf"/>
</dbReference>
<dbReference type="CDD" id="cd06171">
    <property type="entry name" value="Sigma70_r4"/>
    <property type="match status" value="1"/>
</dbReference>
<evidence type="ECO:0000259" key="7">
    <source>
        <dbReference type="Pfam" id="PF08281"/>
    </source>
</evidence>
<evidence type="ECO:0000256" key="5">
    <source>
        <dbReference type="SAM" id="MobiDB-lite"/>
    </source>
</evidence>
<evidence type="ECO:0000313" key="8">
    <source>
        <dbReference type="EMBL" id="MBO0931931.1"/>
    </source>
</evidence>
<dbReference type="EMBL" id="JAFMYU010000009">
    <property type="protein sequence ID" value="MBO0931931.1"/>
    <property type="molecule type" value="Genomic_DNA"/>
</dbReference>
<feature type="region of interest" description="Disordered" evidence="5">
    <location>
        <begin position="23"/>
        <end position="42"/>
    </location>
</feature>
<dbReference type="GO" id="GO:0003677">
    <property type="term" value="F:DNA binding"/>
    <property type="evidence" value="ECO:0007669"/>
    <property type="project" value="InterPro"/>
</dbReference>
<dbReference type="InterPro" id="IPR007627">
    <property type="entry name" value="RNA_pol_sigma70_r2"/>
</dbReference>
<keyword evidence="2" id="KW-0805">Transcription regulation</keyword>
<dbReference type="GO" id="GO:0016987">
    <property type="term" value="F:sigma factor activity"/>
    <property type="evidence" value="ECO:0007669"/>
    <property type="project" value="UniProtKB-KW"/>
</dbReference>
<dbReference type="Gene3D" id="1.10.10.10">
    <property type="entry name" value="Winged helix-like DNA-binding domain superfamily/Winged helix DNA-binding domain"/>
    <property type="match status" value="1"/>
</dbReference>
<feature type="domain" description="RNA polymerase sigma-70 region 2" evidence="6">
    <location>
        <begin position="65"/>
        <end position="132"/>
    </location>
</feature>
<dbReference type="PANTHER" id="PTHR43133:SF46">
    <property type="entry name" value="RNA POLYMERASE SIGMA-70 FACTOR ECF SUBFAMILY"/>
    <property type="match status" value="1"/>
</dbReference>